<dbReference type="RefSeq" id="WP_183356509.1">
    <property type="nucleotide sequence ID" value="NZ_BLXX01000018.1"/>
</dbReference>
<organism evidence="2 3">
    <name type="scientific">Geomonas silvestris</name>
    <dbReference type="NCBI Taxonomy" id="2740184"/>
    <lineage>
        <taxon>Bacteria</taxon>
        <taxon>Pseudomonadati</taxon>
        <taxon>Thermodesulfobacteriota</taxon>
        <taxon>Desulfuromonadia</taxon>
        <taxon>Geobacterales</taxon>
        <taxon>Geobacteraceae</taxon>
        <taxon>Geomonas</taxon>
    </lineage>
</organism>
<evidence type="ECO:0000313" key="2">
    <source>
        <dbReference type="EMBL" id="GFO61722.1"/>
    </source>
</evidence>
<protein>
    <recommendedName>
        <fullName evidence="4">DNA-binding protein</fullName>
    </recommendedName>
</protein>
<comment type="caution">
    <text evidence="2">The sequence shown here is derived from an EMBL/GenBank/DDBJ whole genome shotgun (WGS) entry which is preliminary data.</text>
</comment>
<keyword evidence="3" id="KW-1185">Reference proteome</keyword>
<gene>
    <name evidence="2" type="ORF">GMST_40470</name>
</gene>
<accession>A0A6V8MP82</accession>
<sequence>MKSFSKALLIVVALALPTVCFGADTNAGSEKAAPGKATKISDIYKNKDSLDKKQVTVKGKVVKVASGIMNRNWIHIQDGSGKAASKDNDLTVTTSKDLPTVGQTVTITGTVAKNKDFGSGYFYAVIVEGATVK</sequence>
<dbReference type="EMBL" id="BLXX01000018">
    <property type="protein sequence ID" value="GFO61722.1"/>
    <property type="molecule type" value="Genomic_DNA"/>
</dbReference>
<evidence type="ECO:0008006" key="4">
    <source>
        <dbReference type="Google" id="ProtNLM"/>
    </source>
</evidence>
<feature type="signal peptide" evidence="1">
    <location>
        <begin position="1"/>
        <end position="22"/>
    </location>
</feature>
<dbReference type="Gene3D" id="2.40.50.140">
    <property type="entry name" value="Nucleic acid-binding proteins"/>
    <property type="match status" value="1"/>
</dbReference>
<reference evidence="3" key="1">
    <citation type="submission" date="2020-06" db="EMBL/GenBank/DDBJ databases">
        <title>Draft genomic sequence of Geomonas sp. Red330.</title>
        <authorList>
            <person name="Itoh H."/>
            <person name="Zhenxing X."/>
            <person name="Ushijima N."/>
            <person name="Masuda Y."/>
            <person name="Shiratori Y."/>
            <person name="Senoo K."/>
        </authorList>
    </citation>
    <scope>NUCLEOTIDE SEQUENCE [LARGE SCALE GENOMIC DNA]</scope>
    <source>
        <strain evidence="3">Red330</strain>
    </source>
</reference>
<evidence type="ECO:0000256" key="1">
    <source>
        <dbReference type="SAM" id="SignalP"/>
    </source>
</evidence>
<proteinExistence type="predicted"/>
<dbReference type="InterPro" id="IPR012340">
    <property type="entry name" value="NA-bd_OB-fold"/>
</dbReference>
<dbReference type="Proteomes" id="UP000556026">
    <property type="component" value="Unassembled WGS sequence"/>
</dbReference>
<evidence type="ECO:0000313" key="3">
    <source>
        <dbReference type="Proteomes" id="UP000556026"/>
    </source>
</evidence>
<keyword evidence="1" id="KW-0732">Signal</keyword>
<feature type="chain" id="PRO_5028346229" description="DNA-binding protein" evidence="1">
    <location>
        <begin position="23"/>
        <end position="133"/>
    </location>
</feature>
<dbReference type="AlphaFoldDB" id="A0A6V8MP82"/>
<name>A0A6V8MP82_9BACT</name>